<proteinExistence type="predicted"/>
<reference evidence="5 6" key="1">
    <citation type="submission" date="2019-10" db="EMBL/GenBank/DDBJ databases">
        <title>Draft whole-genome sequence of the purple nonsulfur photosynthetic bacterium Roseospira navarrensis DSM 15114.</title>
        <authorList>
            <person name="Kyndt J.A."/>
            <person name="Meyer T.E."/>
        </authorList>
    </citation>
    <scope>NUCLEOTIDE SEQUENCE [LARGE SCALE GENOMIC DNA]</scope>
    <source>
        <strain evidence="5 6">DSM 15114</strain>
    </source>
</reference>
<evidence type="ECO:0000256" key="2">
    <source>
        <dbReference type="ARBA" id="ARBA00023012"/>
    </source>
</evidence>
<dbReference type="GO" id="GO:0000160">
    <property type="term" value="P:phosphorelay signal transduction system"/>
    <property type="evidence" value="ECO:0007669"/>
    <property type="project" value="UniProtKB-KW"/>
</dbReference>
<dbReference type="RefSeq" id="WP_153344454.1">
    <property type="nucleotide sequence ID" value="NZ_WIVE01000035.1"/>
</dbReference>
<feature type="modified residue" description="4-aspartylphosphate" evidence="3">
    <location>
        <position position="52"/>
    </location>
</feature>
<name>A0A7X2D513_9PROT</name>
<keyword evidence="1 3" id="KW-0597">Phosphoprotein</keyword>
<dbReference type="AlphaFoldDB" id="A0A7X2D513"/>
<dbReference type="SUPFAM" id="SSF52172">
    <property type="entry name" value="CheY-like"/>
    <property type="match status" value="1"/>
</dbReference>
<dbReference type="Pfam" id="PF00072">
    <property type="entry name" value="Response_reg"/>
    <property type="match status" value="1"/>
</dbReference>
<dbReference type="OrthoDB" id="9800897at2"/>
<dbReference type="Proteomes" id="UP000434582">
    <property type="component" value="Unassembled WGS sequence"/>
</dbReference>
<sequence>MTSLLLVEDNADNARALQRLLARRGFTVSVAASGTEAVRLATETLPHLILMDIGLPDFDGLEATRRIKTDPACADIPVIALTAHAMLEDQKAALGVGCVDFAPKPVNLADLLARIRAWIPEETMEKGLGT</sequence>
<organism evidence="5 6">
    <name type="scientific">Roseospira navarrensis</name>
    <dbReference type="NCBI Taxonomy" id="140058"/>
    <lineage>
        <taxon>Bacteria</taxon>
        <taxon>Pseudomonadati</taxon>
        <taxon>Pseudomonadota</taxon>
        <taxon>Alphaproteobacteria</taxon>
        <taxon>Rhodospirillales</taxon>
        <taxon>Rhodospirillaceae</taxon>
        <taxon>Roseospira</taxon>
    </lineage>
</organism>
<evidence type="ECO:0000313" key="5">
    <source>
        <dbReference type="EMBL" id="MQX37207.1"/>
    </source>
</evidence>
<dbReference type="InterPro" id="IPR001789">
    <property type="entry name" value="Sig_transdc_resp-reg_receiver"/>
</dbReference>
<evidence type="ECO:0000259" key="4">
    <source>
        <dbReference type="PROSITE" id="PS50110"/>
    </source>
</evidence>
<evidence type="ECO:0000313" key="6">
    <source>
        <dbReference type="Proteomes" id="UP000434582"/>
    </source>
</evidence>
<accession>A0A7X2D513</accession>
<feature type="domain" description="Response regulatory" evidence="4">
    <location>
        <begin position="3"/>
        <end position="119"/>
    </location>
</feature>
<dbReference type="EMBL" id="WIVE01000035">
    <property type="protein sequence ID" value="MQX37207.1"/>
    <property type="molecule type" value="Genomic_DNA"/>
</dbReference>
<dbReference type="PROSITE" id="PS50110">
    <property type="entry name" value="RESPONSE_REGULATORY"/>
    <property type="match status" value="1"/>
</dbReference>
<evidence type="ECO:0000256" key="1">
    <source>
        <dbReference type="ARBA" id="ARBA00022553"/>
    </source>
</evidence>
<dbReference type="PANTHER" id="PTHR45339">
    <property type="entry name" value="HYBRID SIGNAL TRANSDUCTION HISTIDINE KINASE J"/>
    <property type="match status" value="1"/>
</dbReference>
<keyword evidence="6" id="KW-1185">Reference proteome</keyword>
<protein>
    <submittedName>
        <fullName evidence="5">Response regulator</fullName>
    </submittedName>
</protein>
<gene>
    <name evidence="5" type="ORF">GHC57_11815</name>
</gene>
<comment type="caution">
    <text evidence="5">The sequence shown here is derived from an EMBL/GenBank/DDBJ whole genome shotgun (WGS) entry which is preliminary data.</text>
</comment>
<dbReference type="Gene3D" id="3.40.50.2300">
    <property type="match status" value="1"/>
</dbReference>
<keyword evidence="2" id="KW-0902">Two-component regulatory system</keyword>
<dbReference type="InterPro" id="IPR011006">
    <property type="entry name" value="CheY-like_superfamily"/>
</dbReference>
<dbReference type="SMART" id="SM00448">
    <property type="entry name" value="REC"/>
    <property type="match status" value="1"/>
</dbReference>
<evidence type="ECO:0000256" key="3">
    <source>
        <dbReference type="PROSITE-ProRule" id="PRU00169"/>
    </source>
</evidence>
<dbReference type="PANTHER" id="PTHR45339:SF1">
    <property type="entry name" value="HYBRID SIGNAL TRANSDUCTION HISTIDINE KINASE J"/>
    <property type="match status" value="1"/>
</dbReference>